<dbReference type="SUPFAM" id="SSF81342">
    <property type="entry name" value="Transmembrane di-heme cytochromes"/>
    <property type="match status" value="1"/>
</dbReference>
<dbReference type="GO" id="GO:0020037">
    <property type="term" value="F:heme binding"/>
    <property type="evidence" value="ECO:0007669"/>
    <property type="project" value="TreeGrafter"/>
</dbReference>
<feature type="transmembrane region" description="Helical" evidence="13">
    <location>
        <begin position="130"/>
        <end position="155"/>
    </location>
</feature>
<evidence type="ECO:0000256" key="13">
    <source>
        <dbReference type="SAM" id="Phobius"/>
    </source>
</evidence>
<evidence type="ECO:0000256" key="6">
    <source>
        <dbReference type="ARBA" id="ARBA00022692"/>
    </source>
</evidence>
<dbReference type="PANTHER" id="PTHR30529:SF7">
    <property type="entry name" value="CYTOCHROME B561 BACTERIAL_NI-HYDROGENASE DOMAIN-CONTAINING PROTEIN"/>
    <property type="match status" value="1"/>
</dbReference>
<dbReference type="Proteomes" id="UP001156660">
    <property type="component" value="Unassembled WGS sequence"/>
</dbReference>
<dbReference type="AlphaFoldDB" id="A0A2S7X6B8"/>
<evidence type="ECO:0000313" key="18">
    <source>
        <dbReference type="Proteomes" id="UP001156660"/>
    </source>
</evidence>
<dbReference type="GO" id="GO:0009055">
    <property type="term" value="F:electron transfer activity"/>
    <property type="evidence" value="ECO:0007669"/>
    <property type="project" value="InterPro"/>
</dbReference>
<protein>
    <submittedName>
        <fullName evidence="15 16">Cytochrome b</fullName>
    </submittedName>
</protein>
<comment type="similarity">
    <text evidence="12">Belongs to the cytochrome b561 family.</text>
</comment>
<dbReference type="OrthoDB" id="1247465at2"/>
<gene>
    <name evidence="15" type="primary">yceJ</name>
    <name evidence="16" type="ORF">BTO23_12215</name>
    <name evidence="15" type="ORF">GCM10007855_08600</name>
</gene>
<evidence type="ECO:0000313" key="15">
    <source>
        <dbReference type="EMBL" id="GLR73986.1"/>
    </source>
</evidence>
<accession>A0A2S7X6B8</accession>
<evidence type="ECO:0000256" key="5">
    <source>
        <dbReference type="ARBA" id="ARBA00022617"/>
    </source>
</evidence>
<proteinExistence type="inferred from homology"/>
<dbReference type="Proteomes" id="UP000239273">
    <property type="component" value="Unassembled WGS sequence"/>
</dbReference>
<comment type="cofactor">
    <cofactor evidence="1">
        <name>heme b</name>
        <dbReference type="ChEBI" id="CHEBI:60344"/>
    </cofactor>
</comment>
<reference evidence="18" key="3">
    <citation type="journal article" date="2019" name="Int. J. Syst. Evol. Microbiol.">
        <title>The Global Catalogue of Microorganisms (GCM) 10K type strain sequencing project: providing services to taxonomists for standard genome sequencing and annotation.</title>
        <authorList>
            <consortium name="The Broad Institute Genomics Platform"/>
            <consortium name="The Broad Institute Genome Sequencing Center for Infectious Disease"/>
            <person name="Wu L."/>
            <person name="Ma J."/>
        </authorList>
    </citation>
    <scope>NUCLEOTIDE SEQUENCE [LARGE SCALE GENOMIC DNA]</scope>
    <source>
        <strain evidence="18">NBRC 105001</strain>
    </source>
</reference>
<evidence type="ECO:0000256" key="12">
    <source>
        <dbReference type="ARBA" id="ARBA00037975"/>
    </source>
</evidence>
<comment type="subcellular location">
    <subcellularLocation>
        <location evidence="2">Cell membrane</location>
        <topology evidence="2">Multi-pass membrane protein</topology>
    </subcellularLocation>
</comment>
<evidence type="ECO:0000313" key="16">
    <source>
        <dbReference type="EMBL" id="PQJ86893.1"/>
    </source>
</evidence>
<evidence type="ECO:0000256" key="10">
    <source>
        <dbReference type="ARBA" id="ARBA00023004"/>
    </source>
</evidence>
<feature type="transmembrane region" description="Helical" evidence="13">
    <location>
        <begin position="42"/>
        <end position="67"/>
    </location>
</feature>
<evidence type="ECO:0000256" key="2">
    <source>
        <dbReference type="ARBA" id="ARBA00004651"/>
    </source>
</evidence>
<organism evidence="16 17">
    <name type="scientific">Aliivibrio sifiae</name>
    <dbReference type="NCBI Taxonomy" id="566293"/>
    <lineage>
        <taxon>Bacteria</taxon>
        <taxon>Pseudomonadati</taxon>
        <taxon>Pseudomonadota</taxon>
        <taxon>Gammaproteobacteria</taxon>
        <taxon>Vibrionales</taxon>
        <taxon>Vibrionaceae</taxon>
        <taxon>Aliivibrio</taxon>
    </lineage>
</organism>
<keyword evidence="6 13" id="KW-0812">Transmembrane</keyword>
<keyword evidence="3" id="KW-0813">Transport</keyword>
<evidence type="ECO:0000259" key="14">
    <source>
        <dbReference type="Pfam" id="PF01292"/>
    </source>
</evidence>
<evidence type="ECO:0000256" key="4">
    <source>
        <dbReference type="ARBA" id="ARBA00022475"/>
    </source>
</evidence>
<reference evidence="15" key="4">
    <citation type="submission" date="2023-01" db="EMBL/GenBank/DDBJ databases">
        <title>Draft genome sequence of Aliivibrio sifiae strain NBRC 105001.</title>
        <authorList>
            <person name="Sun Q."/>
            <person name="Mori K."/>
        </authorList>
    </citation>
    <scope>NUCLEOTIDE SEQUENCE</scope>
    <source>
        <strain evidence="15">NBRC 105001</strain>
    </source>
</reference>
<keyword evidence="18" id="KW-1185">Reference proteome</keyword>
<dbReference type="GO" id="GO:0046872">
    <property type="term" value="F:metal ion binding"/>
    <property type="evidence" value="ECO:0007669"/>
    <property type="project" value="UniProtKB-KW"/>
</dbReference>
<dbReference type="RefSeq" id="WP_060992029.1">
    <property type="nucleotide sequence ID" value="NZ_BSOU01000002.1"/>
</dbReference>
<dbReference type="PANTHER" id="PTHR30529">
    <property type="entry name" value="CYTOCHROME B561"/>
    <property type="match status" value="1"/>
</dbReference>
<keyword evidence="11 13" id="KW-0472">Membrane</keyword>
<keyword evidence="4" id="KW-1003">Cell membrane</keyword>
<sequence>MNLPTSYDRFSQILHWVMAVIIIYATIAGYVMHLVIDSDKELFYALSIVNMSLATVGTILFVVRWLWSYFRPAVKAVQHNNMTEANVAHFMHALLYFLMFIVFISGYLMLENPYTFFWLFSIDNMVEDLAINQFFFMVHRVGCVVLAGSVVLHILAACYHHFVRKNNLFDRMTKSNKYLKMMQYDQNI</sequence>
<dbReference type="GO" id="GO:0022904">
    <property type="term" value="P:respiratory electron transport chain"/>
    <property type="evidence" value="ECO:0007669"/>
    <property type="project" value="InterPro"/>
</dbReference>
<dbReference type="Pfam" id="PF01292">
    <property type="entry name" value="Ni_hydr_CYTB"/>
    <property type="match status" value="1"/>
</dbReference>
<evidence type="ECO:0000256" key="3">
    <source>
        <dbReference type="ARBA" id="ARBA00022448"/>
    </source>
</evidence>
<dbReference type="InterPro" id="IPR011577">
    <property type="entry name" value="Cyt_b561_bac/Ni-Hgenase"/>
</dbReference>
<comment type="caution">
    <text evidence="16">The sequence shown here is derived from an EMBL/GenBank/DDBJ whole genome shotgun (WGS) entry which is preliminary data.</text>
</comment>
<dbReference type="EMBL" id="MSCP01000002">
    <property type="protein sequence ID" value="PQJ86893.1"/>
    <property type="molecule type" value="Genomic_DNA"/>
</dbReference>
<evidence type="ECO:0000256" key="9">
    <source>
        <dbReference type="ARBA" id="ARBA00022989"/>
    </source>
</evidence>
<feature type="transmembrane region" description="Helical" evidence="13">
    <location>
        <begin position="87"/>
        <end position="110"/>
    </location>
</feature>
<evidence type="ECO:0000256" key="1">
    <source>
        <dbReference type="ARBA" id="ARBA00001970"/>
    </source>
</evidence>
<dbReference type="InterPro" id="IPR052168">
    <property type="entry name" value="Cytochrome_b561_oxidase"/>
</dbReference>
<dbReference type="EMBL" id="BSOU01000002">
    <property type="protein sequence ID" value="GLR73986.1"/>
    <property type="molecule type" value="Genomic_DNA"/>
</dbReference>
<dbReference type="GO" id="GO:0005886">
    <property type="term" value="C:plasma membrane"/>
    <property type="evidence" value="ECO:0007669"/>
    <property type="project" value="UniProtKB-SubCell"/>
</dbReference>
<evidence type="ECO:0000256" key="7">
    <source>
        <dbReference type="ARBA" id="ARBA00022723"/>
    </source>
</evidence>
<name>A0A2S7X6B8_9GAMM</name>
<evidence type="ECO:0000313" key="17">
    <source>
        <dbReference type="Proteomes" id="UP000239273"/>
    </source>
</evidence>
<feature type="transmembrane region" description="Helical" evidence="13">
    <location>
        <begin position="12"/>
        <end position="36"/>
    </location>
</feature>
<dbReference type="InterPro" id="IPR016174">
    <property type="entry name" value="Di-haem_cyt_TM"/>
</dbReference>
<reference evidence="15" key="1">
    <citation type="journal article" date="2014" name="Int. J. Syst. Evol. Microbiol.">
        <title>Complete genome of a new Firmicutes species belonging to the dominant human colonic microbiota ('Ruminococcus bicirculans') reveals two chromosomes and a selective capacity to utilize plant glucans.</title>
        <authorList>
            <consortium name="NISC Comparative Sequencing Program"/>
            <person name="Wegmann U."/>
            <person name="Louis P."/>
            <person name="Goesmann A."/>
            <person name="Henrissat B."/>
            <person name="Duncan S.H."/>
            <person name="Flint H.J."/>
        </authorList>
    </citation>
    <scope>NUCLEOTIDE SEQUENCE</scope>
    <source>
        <strain evidence="15">NBRC 105001</strain>
    </source>
</reference>
<keyword evidence="5" id="KW-0349">Heme</keyword>
<keyword evidence="7" id="KW-0479">Metal-binding</keyword>
<evidence type="ECO:0000256" key="8">
    <source>
        <dbReference type="ARBA" id="ARBA00022982"/>
    </source>
</evidence>
<keyword evidence="8" id="KW-0249">Electron transport</keyword>
<keyword evidence="10" id="KW-0408">Iron</keyword>
<reference evidence="16 17" key="2">
    <citation type="submission" date="2016-12" db="EMBL/GenBank/DDBJ databases">
        <title>Diversity of luminous bacteria.</title>
        <authorList>
            <person name="Yoshizawa S."/>
            <person name="Kogure K."/>
        </authorList>
    </citation>
    <scope>NUCLEOTIDE SEQUENCE [LARGE SCALE GENOMIC DNA]</scope>
    <source>
        <strain evidence="16 17">NBRC 105001</strain>
    </source>
</reference>
<evidence type="ECO:0000256" key="11">
    <source>
        <dbReference type="ARBA" id="ARBA00023136"/>
    </source>
</evidence>
<feature type="domain" description="Cytochrome b561 bacterial/Ni-hydrogenase" evidence="14">
    <location>
        <begin position="7"/>
        <end position="173"/>
    </location>
</feature>
<keyword evidence="9 13" id="KW-1133">Transmembrane helix</keyword>